<evidence type="ECO:0000313" key="3">
    <source>
        <dbReference type="Proteomes" id="UP000594464"/>
    </source>
</evidence>
<sequence>MSLQWDKSLKPFASSSMEIQSSFSNSSSLLEQTAFEGKLDVSNASKLKIKTAEGDLVTLSSRSKNALEESAKSSLKSDGTLTQEFSSASLAASNYSILVQGDLNEEELAAIQELTARVSPIAEKFFNNEEFSLEETGNALAQSLGVLQEIELEFQQTITASYSEAQFSRQPVEGTPQGQPLPPSAGLRDIAGLFFSVVDAEFSKQASALTGSAGTLKSLEELAFMLKEKLKELLEENETPPIVPDSDTPPTPAENATLI</sequence>
<proteinExistence type="predicted"/>
<evidence type="ECO:0008006" key="4">
    <source>
        <dbReference type="Google" id="ProtNLM"/>
    </source>
</evidence>
<dbReference type="AlphaFoldDB" id="A0A7T0G3H5"/>
<reference evidence="3" key="1">
    <citation type="submission" date="2020-02" db="EMBL/GenBank/DDBJ databases">
        <title>Genomic and physiological characterization of two novel Nitrospinaceae genera.</title>
        <authorList>
            <person name="Mueller A.J."/>
            <person name="Jung M.-Y."/>
            <person name="Strachan C.R."/>
            <person name="Herbold C.W."/>
            <person name="Kirkegaard R.H."/>
            <person name="Daims H."/>
        </authorList>
    </citation>
    <scope>NUCLEOTIDE SEQUENCE [LARGE SCALE GENOMIC DNA]</scope>
</reference>
<organism evidence="2 3">
    <name type="scientific">Candidatus Nitrohelix vancouverensis</name>
    <dbReference type="NCBI Taxonomy" id="2705534"/>
    <lineage>
        <taxon>Bacteria</taxon>
        <taxon>Pseudomonadati</taxon>
        <taxon>Nitrospinota/Tectimicrobiota group</taxon>
        <taxon>Nitrospinota</taxon>
        <taxon>Nitrospinia</taxon>
        <taxon>Nitrospinales</taxon>
        <taxon>Nitrospinaceae</taxon>
        <taxon>Candidatus Nitrohelix</taxon>
    </lineage>
</organism>
<dbReference type="KEGG" id="nva:G3M78_08040"/>
<feature type="compositionally biased region" description="Pro residues" evidence="1">
    <location>
        <begin position="241"/>
        <end position="252"/>
    </location>
</feature>
<evidence type="ECO:0000313" key="2">
    <source>
        <dbReference type="EMBL" id="QPJ65343.1"/>
    </source>
</evidence>
<name>A0A7T0G3H5_9BACT</name>
<gene>
    <name evidence="2" type="ORF">G3M78_08040</name>
</gene>
<dbReference type="Proteomes" id="UP000594464">
    <property type="component" value="Chromosome"/>
</dbReference>
<feature type="region of interest" description="Disordered" evidence="1">
    <location>
        <begin position="235"/>
        <end position="259"/>
    </location>
</feature>
<dbReference type="EMBL" id="CP048620">
    <property type="protein sequence ID" value="QPJ65343.1"/>
    <property type="molecule type" value="Genomic_DNA"/>
</dbReference>
<evidence type="ECO:0000256" key="1">
    <source>
        <dbReference type="SAM" id="MobiDB-lite"/>
    </source>
</evidence>
<protein>
    <recommendedName>
        <fullName evidence="4">DUF5610 domain-containing protein</fullName>
    </recommendedName>
</protein>
<accession>A0A7T0G3H5</accession>